<dbReference type="PATRIC" id="fig|280505.15.peg.643"/>
<dbReference type="EMBL" id="CP012029">
    <property type="protein sequence ID" value="ALO24996.1"/>
    <property type="molecule type" value="Genomic_DNA"/>
</dbReference>
<protein>
    <submittedName>
        <fullName evidence="1">Uncharacterized protein</fullName>
    </submittedName>
</protein>
<proteinExistence type="predicted"/>
<reference evidence="1 2" key="1">
    <citation type="journal article" date="2015" name="PLoS Negl. Trop. Dis.">
        <title>Distribution of Plasmids in Distinct Leptospira Pathogenic Species.</title>
        <authorList>
            <person name="Wang Y."/>
            <person name="Zhuang X."/>
            <person name="Zhong Y."/>
            <person name="Zhang C."/>
            <person name="Zhang Y."/>
            <person name="Zeng L."/>
            <person name="Zhu Y."/>
            <person name="He P."/>
            <person name="Dong K."/>
            <person name="Pal U."/>
            <person name="Guo X."/>
            <person name="Qin J."/>
        </authorList>
    </citation>
    <scope>NUCLEOTIDE SEQUENCE [LARGE SCALE GENOMIC DNA]</scope>
    <source>
        <strain evidence="1 2">56604</strain>
    </source>
</reference>
<sequence>MGKRLLREYRIYRSWTFSYKKDLSSMEITKLNLIRKDSGPNVQKLLEEGFQYFGKGDNEKEIHLIKPGALEVWKRALVRSEKRSEGAFVNIAYYYLNNGY</sequence>
<name>A0A0S2IMU6_LEPBO</name>
<evidence type="ECO:0000313" key="1">
    <source>
        <dbReference type="EMBL" id="ALO24996.1"/>
    </source>
</evidence>
<organism evidence="1">
    <name type="scientific">Leptospira borgpetersenii serovar Ballum</name>
    <dbReference type="NCBI Taxonomy" id="280505"/>
    <lineage>
        <taxon>Bacteria</taxon>
        <taxon>Pseudomonadati</taxon>
        <taxon>Spirochaetota</taxon>
        <taxon>Spirochaetia</taxon>
        <taxon>Leptospirales</taxon>
        <taxon>Leptospiraceae</taxon>
        <taxon>Leptospira</taxon>
    </lineage>
</organism>
<accession>A0A0S2IMU6</accession>
<dbReference type="Proteomes" id="UP000058857">
    <property type="component" value="Chromosome 1"/>
</dbReference>
<dbReference type="AlphaFoldDB" id="A0A0S2IMU6"/>
<evidence type="ECO:0000313" key="2">
    <source>
        <dbReference type="Proteomes" id="UP000058857"/>
    </source>
</evidence>
<gene>
    <name evidence="1" type="ORF">LBBP_00658</name>
</gene>